<evidence type="ECO:0000313" key="6">
    <source>
        <dbReference type="EMBL" id="KAK6927516.1"/>
    </source>
</evidence>
<evidence type="ECO:0008006" key="8">
    <source>
        <dbReference type="Google" id="ProtNLM"/>
    </source>
</evidence>
<dbReference type="SUPFAM" id="SSF46689">
    <property type="entry name" value="Homeodomain-like"/>
    <property type="match status" value="1"/>
</dbReference>
<keyword evidence="3" id="KW-0371">Homeobox</keyword>
<dbReference type="AlphaFoldDB" id="A0AAN8VCK4"/>
<gene>
    <name evidence="6" type="ORF">RJ641_006107</name>
</gene>
<dbReference type="GO" id="GO:0005634">
    <property type="term" value="C:nucleus"/>
    <property type="evidence" value="ECO:0007669"/>
    <property type="project" value="UniProtKB-SubCell"/>
</dbReference>
<keyword evidence="4" id="KW-0539">Nucleus</keyword>
<evidence type="ECO:0000256" key="2">
    <source>
        <dbReference type="ARBA" id="ARBA00023125"/>
    </source>
</evidence>
<feature type="region of interest" description="Disordered" evidence="5">
    <location>
        <begin position="62"/>
        <end position="88"/>
    </location>
</feature>
<organism evidence="6 7">
    <name type="scientific">Dillenia turbinata</name>
    <dbReference type="NCBI Taxonomy" id="194707"/>
    <lineage>
        <taxon>Eukaryota</taxon>
        <taxon>Viridiplantae</taxon>
        <taxon>Streptophyta</taxon>
        <taxon>Embryophyta</taxon>
        <taxon>Tracheophyta</taxon>
        <taxon>Spermatophyta</taxon>
        <taxon>Magnoliopsida</taxon>
        <taxon>eudicotyledons</taxon>
        <taxon>Gunneridae</taxon>
        <taxon>Pentapetalae</taxon>
        <taxon>Dilleniales</taxon>
        <taxon>Dilleniaceae</taxon>
        <taxon>Dillenia</taxon>
    </lineage>
</organism>
<keyword evidence="2" id="KW-0238">DNA-binding</keyword>
<dbReference type="Proteomes" id="UP001370490">
    <property type="component" value="Unassembled WGS sequence"/>
</dbReference>
<proteinExistence type="predicted"/>
<evidence type="ECO:0000256" key="1">
    <source>
        <dbReference type="ARBA" id="ARBA00004123"/>
    </source>
</evidence>
<comment type="subcellular location">
    <subcellularLocation>
        <location evidence="1">Nucleus</location>
    </subcellularLocation>
</comment>
<reference evidence="6 7" key="1">
    <citation type="submission" date="2023-12" db="EMBL/GenBank/DDBJ databases">
        <title>A high-quality genome assembly for Dillenia turbinata (Dilleniales).</title>
        <authorList>
            <person name="Chanderbali A."/>
        </authorList>
    </citation>
    <scope>NUCLEOTIDE SEQUENCE [LARGE SCALE GENOMIC DNA]</scope>
    <source>
        <strain evidence="6">LSX21</strain>
        <tissue evidence="6">Leaf</tissue>
    </source>
</reference>
<name>A0AAN8VCK4_9MAGN</name>
<dbReference type="EMBL" id="JBAMMX010000014">
    <property type="protein sequence ID" value="KAK6927516.1"/>
    <property type="molecule type" value="Genomic_DNA"/>
</dbReference>
<protein>
    <recommendedName>
        <fullName evidence="8">Homeobox domain-containing protein</fullName>
    </recommendedName>
</protein>
<evidence type="ECO:0000256" key="5">
    <source>
        <dbReference type="SAM" id="MobiDB-lite"/>
    </source>
</evidence>
<accession>A0AAN8VCK4</accession>
<dbReference type="InterPro" id="IPR009057">
    <property type="entry name" value="Homeodomain-like_sf"/>
</dbReference>
<evidence type="ECO:0000313" key="7">
    <source>
        <dbReference type="Proteomes" id="UP001370490"/>
    </source>
</evidence>
<dbReference type="GO" id="GO:0000981">
    <property type="term" value="F:DNA-binding transcription factor activity, RNA polymerase II-specific"/>
    <property type="evidence" value="ECO:0007669"/>
    <property type="project" value="TreeGrafter"/>
</dbReference>
<dbReference type="Gene3D" id="1.10.10.60">
    <property type="entry name" value="Homeodomain-like"/>
    <property type="match status" value="1"/>
</dbReference>
<dbReference type="PANTHER" id="PTHR15467">
    <property type="entry name" value="ZINC-FINGERS AND HOMEOBOXES RELATED"/>
    <property type="match status" value="1"/>
</dbReference>
<dbReference type="GO" id="GO:0003677">
    <property type="term" value="F:DNA binding"/>
    <property type="evidence" value="ECO:0007669"/>
    <property type="project" value="UniProtKB-KW"/>
</dbReference>
<evidence type="ECO:0000256" key="3">
    <source>
        <dbReference type="ARBA" id="ARBA00023155"/>
    </source>
</evidence>
<keyword evidence="7" id="KW-1185">Reference proteome</keyword>
<dbReference type="PANTHER" id="PTHR15467:SF9">
    <property type="entry name" value="HOMEOBOX DOMAIN-CONTAINING PROTEIN"/>
    <property type="match status" value="1"/>
</dbReference>
<dbReference type="CDD" id="cd00086">
    <property type="entry name" value="homeodomain"/>
    <property type="match status" value="1"/>
</dbReference>
<dbReference type="InterPro" id="IPR001356">
    <property type="entry name" value="HD"/>
</dbReference>
<comment type="caution">
    <text evidence="6">The sequence shown here is derived from an EMBL/GenBank/DDBJ whole genome shotgun (WGS) entry which is preliminary data.</text>
</comment>
<evidence type="ECO:0000256" key="4">
    <source>
        <dbReference type="ARBA" id="ARBA00023242"/>
    </source>
</evidence>
<sequence length="256" mass="29700">MTSWKMLLKHYFLRWKKDVLSIEDTDDDEISEEDLAKLEQELAKALEGDYELLQMLDSAAEDLENDDDDETADFEDEDEEDYDDEEEEVPLKLKNWQLRRLASALKVGHCKTNIKNLVAELCLDRAVVPELFREPTPELLMMGATLPDKPLLTTIISEAKPIPKQDIPLDPREESAEPKANVEAPVHVMQRQWSAQKRLKKVHVQTLEKVYRWTKRPTNAMISSIAQVNNLPRKRIVKWFEDGHVKMEFLIVAPHS</sequence>